<name>G0QKG8_ICHMU</name>
<evidence type="ECO:0000313" key="7">
    <source>
        <dbReference type="Proteomes" id="UP000008983"/>
    </source>
</evidence>
<dbReference type="Pfam" id="PF02535">
    <property type="entry name" value="Zip"/>
    <property type="match status" value="1"/>
</dbReference>
<feature type="transmembrane region" description="Helical" evidence="5">
    <location>
        <begin position="52"/>
        <end position="72"/>
    </location>
</feature>
<dbReference type="RefSeq" id="XP_004039593.1">
    <property type="nucleotide sequence ID" value="XM_004039545.1"/>
</dbReference>
<evidence type="ECO:0000313" key="6">
    <source>
        <dbReference type="EMBL" id="EGR34289.1"/>
    </source>
</evidence>
<reference evidence="6 7" key="1">
    <citation type="submission" date="2011-07" db="EMBL/GenBank/DDBJ databases">
        <authorList>
            <person name="Coyne R."/>
            <person name="Brami D."/>
            <person name="Johnson J."/>
            <person name="Hostetler J."/>
            <person name="Hannick L."/>
            <person name="Clark T."/>
            <person name="Cassidy-Hanley D."/>
            <person name="Inman J."/>
        </authorList>
    </citation>
    <scope>NUCLEOTIDE SEQUENCE [LARGE SCALE GENOMIC DNA]</scope>
    <source>
        <strain evidence="6 7">G5</strain>
    </source>
</reference>
<dbReference type="GO" id="GO:0005385">
    <property type="term" value="F:zinc ion transmembrane transporter activity"/>
    <property type="evidence" value="ECO:0007669"/>
    <property type="project" value="TreeGrafter"/>
</dbReference>
<dbReference type="PANTHER" id="PTHR16950:SF16">
    <property type="entry name" value="ZINC TRANSPORTER ZIP13"/>
    <property type="match status" value="1"/>
</dbReference>
<dbReference type="GeneID" id="14910478"/>
<dbReference type="OrthoDB" id="6096490at2759"/>
<keyword evidence="4 5" id="KW-0472">Membrane</keyword>
<dbReference type="GO" id="GO:0006882">
    <property type="term" value="P:intracellular zinc ion homeostasis"/>
    <property type="evidence" value="ECO:0007669"/>
    <property type="project" value="TreeGrafter"/>
</dbReference>
<evidence type="ECO:0000256" key="4">
    <source>
        <dbReference type="ARBA" id="ARBA00023136"/>
    </source>
</evidence>
<dbReference type="PANTHER" id="PTHR16950">
    <property type="entry name" value="ZINC TRANSPORTER SLC39A7 HISTIDINE-RICH MEMBRANE PROTEIN KE4"/>
    <property type="match status" value="1"/>
</dbReference>
<dbReference type="OMA" id="HEVPHHI"/>
<protein>
    <submittedName>
        <fullName evidence="6">Zinc transporter, putative</fullName>
    </submittedName>
</protein>
<proteinExistence type="predicted"/>
<dbReference type="eggNOG" id="KOG2693">
    <property type="taxonomic scope" value="Eukaryota"/>
</dbReference>
<evidence type="ECO:0000256" key="3">
    <source>
        <dbReference type="ARBA" id="ARBA00022989"/>
    </source>
</evidence>
<feature type="transmembrane region" description="Helical" evidence="5">
    <location>
        <begin position="175"/>
        <end position="192"/>
    </location>
</feature>
<dbReference type="GO" id="GO:0016020">
    <property type="term" value="C:membrane"/>
    <property type="evidence" value="ECO:0007669"/>
    <property type="project" value="UniProtKB-SubCell"/>
</dbReference>
<keyword evidence="3 5" id="KW-1133">Transmembrane helix</keyword>
<evidence type="ECO:0000256" key="2">
    <source>
        <dbReference type="ARBA" id="ARBA00022692"/>
    </source>
</evidence>
<dbReference type="InterPro" id="IPR003689">
    <property type="entry name" value="ZIP"/>
</dbReference>
<dbReference type="AlphaFoldDB" id="G0QKG8"/>
<feature type="transmembrane region" description="Helical" evidence="5">
    <location>
        <begin position="229"/>
        <end position="250"/>
    </location>
</feature>
<comment type="subcellular location">
    <subcellularLocation>
        <location evidence="1">Membrane</location>
        <topology evidence="1">Multi-pass membrane protein</topology>
    </subcellularLocation>
</comment>
<accession>G0QKG8</accession>
<gene>
    <name evidence="6" type="ORF">IMG5_017650</name>
</gene>
<feature type="transmembrane region" description="Helical" evidence="5">
    <location>
        <begin position="12"/>
        <end position="32"/>
    </location>
</feature>
<sequence>MHNYSKPLLKQLLSFGLGTILGDVFLHMFPHLVHKSDNNGHSAHSHDFKQLIPPLMIILGINFLITLDFIIFKINENNKYQKLQKVNDEQVKDEPKEKHNHKHQEIHSGIPFLFCDFMHNLTNGIAVGTAFATSTSLGITTTLVILIHEIPHQIADFGHLISYEYNIKQIIKSQLFTCLIGGLLGGYLGLYYCNLYRHQLLCITAGGFLYMCMTNLLPEIKQNLKHNSYLGNFLLTIFSCSLGVLCMYGVTLIE</sequence>
<dbReference type="Proteomes" id="UP000008983">
    <property type="component" value="Unassembled WGS sequence"/>
</dbReference>
<keyword evidence="7" id="KW-1185">Reference proteome</keyword>
<evidence type="ECO:0000256" key="1">
    <source>
        <dbReference type="ARBA" id="ARBA00004141"/>
    </source>
</evidence>
<organism evidence="6 7">
    <name type="scientific">Ichthyophthirius multifiliis</name>
    <name type="common">White spot disease agent</name>
    <name type="synonym">Ich</name>
    <dbReference type="NCBI Taxonomy" id="5932"/>
    <lineage>
        <taxon>Eukaryota</taxon>
        <taxon>Sar</taxon>
        <taxon>Alveolata</taxon>
        <taxon>Ciliophora</taxon>
        <taxon>Intramacronucleata</taxon>
        <taxon>Oligohymenophorea</taxon>
        <taxon>Hymenostomatida</taxon>
        <taxon>Ophryoglenina</taxon>
        <taxon>Ichthyophthirius</taxon>
    </lineage>
</organism>
<dbReference type="STRING" id="857967.G0QKG8"/>
<dbReference type="InParanoid" id="G0QKG8"/>
<dbReference type="EMBL" id="GL983161">
    <property type="protein sequence ID" value="EGR34289.1"/>
    <property type="molecule type" value="Genomic_DNA"/>
</dbReference>
<keyword evidence="2 5" id="KW-0812">Transmembrane</keyword>
<evidence type="ECO:0000256" key="5">
    <source>
        <dbReference type="SAM" id="Phobius"/>
    </source>
</evidence>